<keyword evidence="3" id="KW-1185">Reference proteome</keyword>
<dbReference type="EMBL" id="MBFT01000129">
    <property type="protein sequence ID" value="PVU96860.1"/>
    <property type="molecule type" value="Genomic_DNA"/>
</dbReference>
<evidence type="ECO:0000313" key="3">
    <source>
        <dbReference type="Proteomes" id="UP000245699"/>
    </source>
</evidence>
<dbReference type="Gene3D" id="2.60.450.20">
    <property type="match status" value="1"/>
</dbReference>
<dbReference type="InterPro" id="IPR047002">
    <property type="entry name" value="Tcp10_C_sf"/>
</dbReference>
<evidence type="ECO:0000313" key="2">
    <source>
        <dbReference type="EMBL" id="PVU96860.1"/>
    </source>
</evidence>
<evidence type="ECO:0000256" key="1">
    <source>
        <dbReference type="SAM" id="MobiDB-lite"/>
    </source>
</evidence>
<sequence>MEKDRKSNTPESLKNIWLNNNLLVNEYIPPPSLLEISSEIRSNQKNVETVQIDISNKWKYKTPSRQKNESKNIENSKTINANKRENLWKNVQYDSSPDSIKKLNEKLILLDSSKSLQNKSNTFSKKHETKKIQDTKSSNTFENTNKSDLLKTKTFSKISKICWDKRINVWGETPKNDKKSPYLENNNETAIFIKKNGVKKYVNQNSKEKFKSHSKKDSSTCRIEMDDNKKPIKGYPQNKNTDFNKTLGLEKLEISPERNLKLEKLEKMVHNMRNQLLEKMKTLYRDEIISIKSEDLLDDGELVFVLENDETLIAYSDGKIKHERDGLYTMYLPNGNIIDCSAEQLVNKKSFTELKIVKHKYSDGTVKYTIPNGCTHIEYPDGSIEITMPNGKVTVNCGM</sequence>
<feature type="region of interest" description="Disordered" evidence="1">
    <location>
        <begin position="120"/>
        <end position="140"/>
    </location>
</feature>
<name>A0A2T9YWZ3_9FUNG</name>
<comment type="caution">
    <text evidence="2">The sequence shown here is derived from an EMBL/GenBank/DDBJ whole genome shotgun (WGS) entry which is preliminary data.</text>
</comment>
<dbReference type="Proteomes" id="UP000245699">
    <property type="component" value="Unassembled WGS sequence"/>
</dbReference>
<dbReference type="AlphaFoldDB" id="A0A2T9YWZ3"/>
<accession>A0A2T9YWZ3</accession>
<proteinExistence type="predicted"/>
<protein>
    <recommendedName>
        <fullName evidence="4">Centromere protein J C-terminal domain-containing protein</fullName>
    </recommendedName>
</protein>
<organism evidence="2 3">
    <name type="scientific">Furculomyces boomerangus</name>
    <dbReference type="NCBI Taxonomy" id="61424"/>
    <lineage>
        <taxon>Eukaryota</taxon>
        <taxon>Fungi</taxon>
        <taxon>Fungi incertae sedis</taxon>
        <taxon>Zoopagomycota</taxon>
        <taxon>Kickxellomycotina</taxon>
        <taxon>Harpellomycetes</taxon>
        <taxon>Harpellales</taxon>
        <taxon>Harpellaceae</taxon>
        <taxon>Furculomyces</taxon>
    </lineage>
</organism>
<dbReference type="OrthoDB" id="10252174at2759"/>
<evidence type="ECO:0008006" key="4">
    <source>
        <dbReference type="Google" id="ProtNLM"/>
    </source>
</evidence>
<reference evidence="2 3" key="1">
    <citation type="journal article" date="2018" name="MBio">
        <title>Comparative Genomics Reveals the Core Gene Toolbox for the Fungus-Insect Symbiosis.</title>
        <authorList>
            <person name="Wang Y."/>
            <person name="Stata M."/>
            <person name="Wang W."/>
            <person name="Stajich J.E."/>
            <person name="White M.M."/>
            <person name="Moncalvo J.M."/>
        </authorList>
    </citation>
    <scope>NUCLEOTIDE SEQUENCE [LARGE SCALE GENOMIC DNA]</scope>
    <source>
        <strain evidence="2 3">AUS-77-4</strain>
    </source>
</reference>
<gene>
    <name evidence="2" type="ORF">BB559_002231</name>
</gene>